<dbReference type="CDD" id="cd02980">
    <property type="entry name" value="TRX_Fd_family"/>
    <property type="match status" value="1"/>
</dbReference>
<dbReference type="FunFam" id="3.40.50.11540:FF:000001">
    <property type="entry name" value="NADH dehydrogenase [ubiquinone] flavoprotein 1, mitochondrial"/>
    <property type="match status" value="1"/>
</dbReference>
<dbReference type="SUPFAM" id="SSF52833">
    <property type="entry name" value="Thioredoxin-like"/>
    <property type="match status" value="1"/>
</dbReference>
<dbReference type="InterPro" id="IPR001949">
    <property type="entry name" value="NADH-UbQ_OxRdtase_51kDa_CS"/>
</dbReference>
<dbReference type="PROSITE" id="PS00645">
    <property type="entry name" value="COMPLEX1_51K_2"/>
    <property type="match status" value="1"/>
</dbReference>
<dbReference type="NCBIfam" id="NF040902">
    <property type="entry name" value="NuoF_pre_CCxxC"/>
    <property type="match status" value="1"/>
</dbReference>
<dbReference type="SUPFAM" id="SSF54862">
    <property type="entry name" value="4Fe-4S ferredoxins"/>
    <property type="match status" value="1"/>
</dbReference>
<comment type="similarity">
    <text evidence="1">Belongs to the complex I 51 kDa subunit family.</text>
</comment>
<dbReference type="Gene3D" id="3.10.20.600">
    <property type="match status" value="1"/>
</dbReference>
<evidence type="ECO:0000256" key="3">
    <source>
        <dbReference type="ARBA" id="ARBA00022723"/>
    </source>
</evidence>
<dbReference type="InterPro" id="IPR011538">
    <property type="entry name" value="Nuo51_FMN-bd"/>
</dbReference>
<keyword evidence="2" id="KW-0004">4Fe-4S</keyword>
<dbReference type="GO" id="GO:0010181">
    <property type="term" value="F:FMN binding"/>
    <property type="evidence" value="ECO:0007669"/>
    <property type="project" value="InterPro"/>
</dbReference>
<dbReference type="Pfam" id="PF10589">
    <property type="entry name" value="NADH_4Fe-4S"/>
    <property type="match status" value="1"/>
</dbReference>
<protein>
    <submittedName>
        <fullName evidence="7">NADH-quinone oxidoreductase subunit NuoF</fullName>
    </submittedName>
</protein>
<dbReference type="OrthoDB" id="9761899at2"/>
<dbReference type="Gene3D" id="3.30.70.20">
    <property type="match status" value="1"/>
</dbReference>
<reference evidence="7 8" key="1">
    <citation type="submission" date="2019-11" db="EMBL/GenBank/DDBJ databases">
        <title>Whole-genome sequence of a the green, strictly anaerobic photosynthetic bacterium Heliobacillus mobilis DSM 6151.</title>
        <authorList>
            <person name="Kyndt J.A."/>
            <person name="Meyer T.E."/>
        </authorList>
    </citation>
    <scope>NUCLEOTIDE SEQUENCE [LARGE SCALE GENOMIC DNA]</scope>
    <source>
        <strain evidence="7 8">DSM 6151</strain>
    </source>
</reference>
<dbReference type="SUPFAM" id="SSF142019">
    <property type="entry name" value="Nqo1 FMN-binding domain-like"/>
    <property type="match status" value="1"/>
</dbReference>
<dbReference type="PROSITE" id="PS51379">
    <property type="entry name" value="4FE4S_FER_2"/>
    <property type="match status" value="2"/>
</dbReference>
<dbReference type="GO" id="GO:0008137">
    <property type="term" value="F:NADH dehydrogenase (ubiquinone) activity"/>
    <property type="evidence" value="ECO:0007669"/>
    <property type="project" value="InterPro"/>
</dbReference>
<organism evidence="7 8">
    <name type="scientific">Heliobacterium mobile</name>
    <name type="common">Heliobacillus mobilis</name>
    <dbReference type="NCBI Taxonomy" id="28064"/>
    <lineage>
        <taxon>Bacteria</taxon>
        <taxon>Bacillati</taxon>
        <taxon>Bacillota</taxon>
        <taxon>Clostridia</taxon>
        <taxon>Eubacteriales</taxon>
        <taxon>Heliobacteriaceae</taxon>
        <taxon>Heliobacterium</taxon>
    </lineage>
</organism>
<dbReference type="PANTHER" id="PTHR43578:SF3">
    <property type="entry name" value="NADH-QUINONE OXIDOREDUCTASE SUBUNIT F"/>
    <property type="match status" value="1"/>
</dbReference>
<name>A0A6I3SJG9_HELMO</name>
<dbReference type="GO" id="GO:0046872">
    <property type="term" value="F:metal ion binding"/>
    <property type="evidence" value="ECO:0007669"/>
    <property type="project" value="UniProtKB-KW"/>
</dbReference>
<dbReference type="FunFam" id="1.20.1440.230:FF:000001">
    <property type="entry name" value="Mitochondrial NADH dehydrogenase flavoprotein 1"/>
    <property type="match status" value="1"/>
</dbReference>
<dbReference type="GO" id="GO:0051539">
    <property type="term" value="F:4 iron, 4 sulfur cluster binding"/>
    <property type="evidence" value="ECO:0007669"/>
    <property type="project" value="UniProtKB-KW"/>
</dbReference>
<dbReference type="Pfam" id="PF01257">
    <property type="entry name" value="2Fe-2S_thioredx"/>
    <property type="match status" value="1"/>
</dbReference>
<evidence type="ECO:0000313" key="7">
    <source>
        <dbReference type="EMBL" id="MTV48956.1"/>
    </source>
</evidence>
<accession>A0A6I3SJG9</accession>
<feature type="domain" description="4Fe-4S ferredoxin-type" evidence="6">
    <location>
        <begin position="617"/>
        <end position="644"/>
    </location>
</feature>
<evidence type="ECO:0000256" key="5">
    <source>
        <dbReference type="ARBA" id="ARBA00023014"/>
    </source>
</evidence>
<dbReference type="Proteomes" id="UP000430670">
    <property type="component" value="Unassembled WGS sequence"/>
</dbReference>
<dbReference type="InterPro" id="IPR017896">
    <property type="entry name" value="4Fe4S_Fe-S-bd"/>
</dbReference>
<dbReference type="Gene3D" id="3.40.30.10">
    <property type="entry name" value="Glutaredoxin"/>
    <property type="match status" value="1"/>
</dbReference>
<keyword evidence="5" id="KW-0411">Iron-sulfur</keyword>
<dbReference type="Pfam" id="PF01512">
    <property type="entry name" value="Complex1_51K"/>
    <property type="match status" value="1"/>
</dbReference>
<keyword evidence="3" id="KW-0479">Metal-binding</keyword>
<dbReference type="SMART" id="SM00928">
    <property type="entry name" value="NADH_4Fe-4S"/>
    <property type="match status" value="1"/>
</dbReference>
<keyword evidence="8" id="KW-1185">Reference proteome</keyword>
<feature type="domain" description="4Fe-4S ferredoxin-type" evidence="6">
    <location>
        <begin position="587"/>
        <end position="616"/>
    </location>
</feature>
<evidence type="ECO:0000256" key="1">
    <source>
        <dbReference type="ARBA" id="ARBA00007523"/>
    </source>
</evidence>
<dbReference type="Gene3D" id="3.40.50.11540">
    <property type="entry name" value="NADH-ubiquinone oxidoreductase 51kDa subunit"/>
    <property type="match status" value="1"/>
</dbReference>
<dbReference type="PANTHER" id="PTHR43578">
    <property type="entry name" value="NADH-QUINONE OXIDOREDUCTASE SUBUNIT F"/>
    <property type="match status" value="1"/>
</dbReference>
<dbReference type="AlphaFoldDB" id="A0A6I3SJG9"/>
<sequence length="644" mass="70332">MEACCRQCTHSPQTPCSDYISCRLEGPLCHDSALCKESRKDWIRAIQQPAEGKKRLLICAGTGCIASGSRPLKEHLETELTARGLRQDVDIILTGCHGFCEQGPILIVEPGKTFYCRVQTEDVDEIVEQHLLREERVDRLLYREPGSGEAVFAYPEIRFYALQKRIVLQNCGHINPEDIGEYVASQGYQGLRMALSMEQGAVIEELKRSGLRGRGGAGFLTGMKWEFTANAPGEKKYIVCNADEGDPGAFMDRSVLEGDPHAVIEGMLIAAHAIGADEGYIYVRAEYPLAIERLQIAISQAKKYGLLGTNILGTGFNFNLHIKAGAGAFVCGEETALLTSIEGNRGMPRVRPPFPAVKGLWDKPTNINNVETYANVPHILRRGADWYAQMGTGTSKGSKVFALTGKVNNTGLVEVPMGLSLREIIFDIGGGIRDHKPFKAVQIGGPSGGCLPESMLDLPVDYDSLTAAGAMVGSGGLVVMDEETCMVDIARFFLSFTQKESCGKCTPCREGTKRMLEILTRMTQGDGRRGDVEALEELAQVVKDSSLCGLGQTAPNPVLTTLRYFRHEYEAHIQEKRCPAGACSALLTYQIEADRCIGCTLCARVCPVNCISGKPKEVHLIDSTRCIKCGACKDKCKFNAVSRR</sequence>
<dbReference type="SUPFAM" id="SSF140490">
    <property type="entry name" value="Nqo1C-terminal domain-like"/>
    <property type="match status" value="1"/>
</dbReference>
<dbReference type="InterPro" id="IPR017900">
    <property type="entry name" value="4Fe4S_Fe_S_CS"/>
</dbReference>
<dbReference type="Gene3D" id="6.10.250.1450">
    <property type="match status" value="1"/>
</dbReference>
<dbReference type="PROSITE" id="PS00198">
    <property type="entry name" value="4FE4S_FER_1"/>
    <property type="match status" value="1"/>
</dbReference>
<keyword evidence="4" id="KW-0408">Iron</keyword>
<dbReference type="SUPFAM" id="SSF142984">
    <property type="entry name" value="Nqo1 middle domain-like"/>
    <property type="match status" value="1"/>
</dbReference>
<dbReference type="Pfam" id="PF12838">
    <property type="entry name" value="Fer4_7"/>
    <property type="match status" value="1"/>
</dbReference>
<evidence type="ECO:0000256" key="4">
    <source>
        <dbReference type="ARBA" id="ARBA00023004"/>
    </source>
</evidence>
<dbReference type="InterPro" id="IPR037207">
    <property type="entry name" value="Nuop51_4Fe4S-bd_sf"/>
</dbReference>
<evidence type="ECO:0000256" key="2">
    <source>
        <dbReference type="ARBA" id="ARBA00022485"/>
    </source>
</evidence>
<dbReference type="InterPro" id="IPR037225">
    <property type="entry name" value="Nuo51_FMN-bd_sf"/>
</dbReference>
<evidence type="ECO:0000259" key="6">
    <source>
        <dbReference type="PROSITE" id="PS51379"/>
    </source>
</evidence>
<evidence type="ECO:0000313" key="8">
    <source>
        <dbReference type="Proteomes" id="UP000430670"/>
    </source>
</evidence>
<dbReference type="EMBL" id="WNKU01000007">
    <property type="protein sequence ID" value="MTV48956.1"/>
    <property type="molecule type" value="Genomic_DNA"/>
</dbReference>
<dbReference type="InterPro" id="IPR036249">
    <property type="entry name" value="Thioredoxin-like_sf"/>
</dbReference>
<gene>
    <name evidence="7" type="primary">nuoF</name>
    <name evidence="7" type="ORF">GJ688_08160</name>
</gene>
<dbReference type="Gene3D" id="1.20.1440.230">
    <property type="entry name" value="NADH-ubiquinone oxidoreductase 51kDa subunit, iron-sulphur binding domain"/>
    <property type="match status" value="1"/>
</dbReference>
<dbReference type="InterPro" id="IPR019575">
    <property type="entry name" value="Nuop51_4Fe4S-bd"/>
</dbReference>
<dbReference type="NCBIfam" id="NF010120">
    <property type="entry name" value="PRK13596.1"/>
    <property type="match status" value="1"/>
</dbReference>
<proteinExistence type="inferred from homology"/>
<comment type="caution">
    <text evidence="7">The sequence shown here is derived from an EMBL/GenBank/DDBJ whole genome shotgun (WGS) entry which is preliminary data.</text>
</comment>